<keyword evidence="1" id="KW-0479">Metal-binding</keyword>
<dbReference type="SUPFAM" id="SSF57667">
    <property type="entry name" value="beta-beta-alpha zinc fingers"/>
    <property type="match status" value="1"/>
</dbReference>
<proteinExistence type="predicted"/>
<organism evidence="4 5">
    <name type="scientific">Blomia tropicalis</name>
    <name type="common">Mite</name>
    <dbReference type="NCBI Taxonomy" id="40697"/>
    <lineage>
        <taxon>Eukaryota</taxon>
        <taxon>Metazoa</taxon>
        <taxon>Ecdysozoa</taxon>
        <taxon>Arthropoda</taxon>
        <taxon>Chelicerata</taxon>
        <taxon>Arachnida</taxon>
        <taxon>Acari</taxon>
        <taxon>Acariformes</taxon>
        <taxon>Sarcoptiformes</taxon>
        <taxon>Astigmata</taxon>
        <taxon>Glycyphagoidea</taxon>
        <taxon>Echimyopodidae</taxon>
        <taxon>Blomia</taxon>
    </lineage>
</organism>
<dbReference type="PROSITE" id="PS50157">
    <property type="entry name" value="ZINC_FINGER_C2H2_2"/>
    <property type="match status" value="1"/>
</dbReference>
<evidence type="ECO:0000313" key="4">
    <source>
        <dbReference type="EMBL" id="KAJ6223530.1"/>
    </source>
</evidence>
<dbReference type="PROSITE" id="PS00028">
    <property type="entry name" value="ZINC_FINGER_C2H2_1"/>
    <property type="match status" value="1"/>
</dbReference>
<keyword evidence="1" id="KW-0863">Zinc-finger</keyword>
<evidence type="ECO:0000256" key="1">
    <source>
        <dbReference type="PROSITE-ProRule" id="PRU00042"/>
    </source>
</evidence>
<dbReference type="InterPro" id="IPR036236">
    <property type="entry name" value="Znf_C2H2_sf"/>
</dbReference>
<evidence type="ECO:0000256" key="2">
    <source>
        <dbReference type="SAM" id="MobiDB-lite"/>
    </source>
</evidence>
<reference evidence="4" key="1">
    <citation type="submission" date="2022-12" db="EMBL/GenBank/DDBJ databases">
        <title>Genome assemblies of Blomia tropicalis.</title>
        <authorList>
            <person name="Cui Y."/>
        </authorList>
    </citation>
    <scope>NUCLEOTIDE SEQUENCE</scope>
    <source>
        <tissue evidence="4">Adult mites</tissue>
    </source>
</reference>
<protein>
    <recommendedName>
        <fullName evidence="3">C2H2-type domain-containing protein</fullName>
    </recommendedName>
</protein>
<dbReference type="GO" id="GO:0008270">
    <property type="term" value="F:zinc ion binding"/>
    <property type="evidence" value="ECO:0007669"/>
    <property type="project" value="UniProtKB-KW"/>
</dbReference>
<gene>
    <name evidence="4" type="ORF">RDWZM_002075</name>
</gene>
<comment type="caution">
    <text evidence="4">The sequence shown here is derived from an EMBL/GenBank/DDBJ whole genome shotgun (WGS) entry which is preliminary data.</text>
</comment>
<feature type="domain" description="C2H2-type" evidence="3">
    <location>
        <begin position="137"/>
        <end position="164"/>
    </location>
</feature>
<evidence type="ECO:0000259" key="3">
    <source>
        <dbReference type="PROSITE" id="PS50157"/>
    </source>
</evidence>
<dbReference type="Gene3D" id="3.30.160.60">
    <property type="entry name" value="Classic Zinc Finger"/>
    <property type="match status" value="1"/>
</dbReference>
<keyword evidence="5" id="KW-1185">Reference proteome</keyword>
<evidence type="ECO:0000313" key="5">
    <source>
        <dbReference type="Proteomes" id="UP001142055"/>
    </source>
</evidence>
<feature type="region of interest" description="Disordered" evidence="2">
    <location>
        <begin position="85"/>
        <end position="106"/>
    </location>
</feature>
<name>A0A9Q0MCT6_BLOTA</name>
<dbReference type="EMBL" id="JAPWDV010000001">
    <property type="protein sequence ID" value="KAJ6223530.1"/>
    <property type="molecule type" value="Genomic_DNA"/>
</dbReference>
<sequence length="172" mass="19606">MSDRNEANIPIKKRSVKGITQFKNYEADTRKLQNKFDAIADENPTTSHGTPILDDEVKDKYSDVSCKLKRKVQTNDCYESNETCSSFENDNSPIHHSQTGSNDMQENILHSSPTANAKSNETVAGKKILKRNNDKKFNCDFCQLSFDQQDDLNNHLLIHQNEVEVVSRNIKN</sequence>
<dbReference type="Proteomes" id="UP001142055">
    <property type="component" value="Chromosome 1"/>
</dbReference>
<dbReference type="InterPro" id="IPR013087">
    <property type="entry name" value="Znf_C2H2_type"/>
</dbReference>
<keyword evidence="1" id="KW-0862">Zinc</keyword>
<dbReference type="AlphaFoldDB" id="A0A9Q0MCT6"/>
<accession>A0A9Q0MCT6</accession>